<comment type="similarity">
    <text evidence="1">Belongs to the UPF0174 family.</text>
</comment>
<gene>
    <name evidence="3" type="ORF">GRI97_18180</name>
</gene>
<sequence>MSLIQRLLGTGRDPRENLRPLWHRVVEISRDPHWYAQDGVADTIPGRFDMITALLTLVILRMEKDADLAPSTALLTELFVEDMDGQLREGGVGDLMVGKRIGNLVAALGGRLGAYRDGLASEDPALLRDAIARNMTMVEGRTADSLAESLRSFAEGLATVDGDDILAARITR</sequence>
<name>A0A6I4U252_9SPHN</name>
<feature type="domain" description="Ubiquinol-cytochrome c chaperone" evidence="2">
    <location>
        <begin position="39"/>
        <end position="170"/>
    </location>
</feature>
<dbReference type="EMBL" id="WTYJ01000006">
    <property type="protein sequence ID" value="MXP00919.1"/>
    <property type="molecule type" value="Genomic_DNA"/>
</dbReference>
<dbReference type="AlphaFoldDB" id="A0A6I4U252"/>
<organism evidence="3 4">
    <name type="scientific">Croceibacterium xixiisoli</name>
    <dbReference type="NCBI Taxonomy" id="1476466"/>
    <lineage>
        <taxon>Bacteria</taxon>
        <taxon>Pseudomonadati</taxon>
        <taxon>Pseudomonadota</taxon>
        <taxon>Alphaproteobacteria</taxon>
        <taxon>Sphingomonadales</taxon>
        <taxon>Erythrobacteraceae</taxon>
        <taxon>Croceibacterium</taxon>
    </lineage>
</organism>
<evidence type="ECO:0000313" key="3">
    <source>
        <dbReference type="EMBL" id="MXP00919.1"/>
    </source>
</evidence>
<accession>A0A6I4U252</accession>
<protein>
    <recommendedName>
        <fullName evidence="2">Ubiquinol-cytochrome c chaperone domain-containing protein</fullName>
    </recommendedName>
</protein>
<reference evidence="3 4" key="1">
    <citation type="submission" date="2019-12" db="EMBL/GenBank/DDBJ databases">
        <title>Genomic-based taxomic classification of the family Erythrobacteraceae.</title>
        <authorList>
            <person name="Xu L."/>
        </authorList>
    </citation>
    <scope>NUCLEOTIDE SEQUENCE [LARGE SCALE GENOMIC DNA]</scope>
    <source>
        <strain evidence="3 4">S36</strain>
    </source>
</reference>
<dbReference type="InterPro" id="IPR021150">
    <property type="entry name" value="Ubiq_cyt_c_chap"/>
</dbReference>
<dbReference type="OrthoDB" id="7158889at2"/>
<evidence type="ECO:0000256" key="1">
    <source>
        <dbReference type="ARBA" id="ARBA00006436"/>
    </source>
</evidence>
<dbReference type="RefSeq" id="WP_161392662.1">
    <property type="nucleotide sequence ID" value="NZ_JBHSCP010000002.1"/>
</dbReference>
<proteinExistence type="inferred from homology"/>
<evidence type="ECO:0000259" key="2">
    <source>
        <dbReference type="Pfam" id="PF03981"/>
    </source>
</evidence>
<evidence type="ECO:0000313" key="4">
    <source>
        <dbReference type="Proteomes" id="UP000469430"/>
    </source>
</evidence>
<keyword evidence="4" id="KW-1185">Reference proteome</keyword>
<dbReference type="Proteomes" id="UP000469430">
    <property type="component" value="Unassembled WGS sequence"/>
</dbReference>
<dbReference type="Pfam" id="PF03981">
    <property type="entry name" value="Ubiq_cyt_C_chap"/>
    <property type="match status" value="1"/>
</dbReference>
<comment type="caution">
    <text evidence="3">The sequence shown here is derived from an EMBL/GenBank/DDBJ whole genome shotgun (WGS) entry which is preliminary data.</text>
</comment>